<dbReference type="AlphaFoldDB" id="A0A3B0T746"/>
<evidence type="ECO:0000313" key="1">
    <source>
        <dbReference type="EMBL" id="VAW14531.1"/>
    </source>
</evidence>
<gene>
    <name evidence="1" type="ORF">MNBD_ALPHA11-52</name>
</gene>
<organism evidence="1">
    <name type="scientific">hydrothermal vent metagenome</name>
    <dbReference type="NCBI Taxonomy" id="652676"/>
    <lineage>
        <taxon>unclassified sequences</taxon>
        <taxon>metagenomes</taxon>
        <taxon>ecological metagenomes</taxon>
    </lineage>
</organism>
<accession>A0A3B0T746</accession>
<sequence length="37" mass="3716">MTESNEELSGGGQFVLNNAGSVGILAGKGCMGTPLIY</sequence>
<reference evidence="1" key="1">
    <citation type="submission" date="2018-06" db="EMBL/GenBank/DDBJ databases">
        <authorList>
            <person name="Zhirakovskaya E."/>
        </authorList>
    </citation>
    <scope>NUCLEOTIDE SEQUENCE</scope>
</reference>
<protein>
    <submittedName>
        <fullName evidence="1">Uncharacterized protein</fullName>
    </submittedName>
</protein>
<name>A0A3B0T746_9ZZZZ</name>
<dbReference type="EMBL" id="UOEQ01000040">
    <property type="protein sequence ID" value="VAW14531.1"/>
    <property type="molecule type" value="Genomic_DNA"/>
</dbReference>
<proteinExistence type="predicted"/>